<dbReference type="InterPro" id="IPR000073">
    <property type="entry name" value="AB_hydrolase_1"/>
</dbReference>
<dbReference type="AlphaFoldDB" id="A0A249JZJ6"/>
<dbReference type="OrthoDB" id="9800988at2"/>
<dbReference type="KEGG" id="abam:B1s21122_02830"/>
<dbReference type="RefSeq" id="WP_095680589.1">
    <property type="nucleotide sequence ID" value="NZ_CP016768.2"/>
</dbReference>
<accession>A0A249JZJ6</accession>
<keyword evidence="2" id="KW-0378">Hydrolase</keyword>
<protein>
    <submittedName>
        <fullName evidence="2">Alpha/beta hydrolase</fullName>
    </submittedName>
</protein>
<evidence type="ECO:0000259" key="1">
    <source>
        <dbReference type="Pfam" id="PF00561"/>
    </source>
</evidence>
<sequence>MANSIFKLKDGRDYDYIANNVESKSAILFHHGTPGDCTVWSSWVSGLSTVRAIAASRPGYGLSSRRRGRNVASDIDNNSELLDHFGIEKFISIGWSGGGPHALNMTRHPKNFGAITLAGVGEWGNDDLDFLAGMGPENHEEFGAALAGETEIENWMIKYSPAFKAVTGADLITSFGGLIGDADKKALTPAVAEEDAACYRRALSMGYYGWQDDDLAFVQSFGFELSKIDKPVLVWQGDDDFMVPREHSNWLAKHIPTAELNFVPGHGHISLVQSYRQEIINQALNLLNS</sequence>
<dbReference type="SUPFAM" id="SSF53474">
    <property type="entry name" value="alpha/beta-Hydrolases"/>
    <property type="match status" value="1"/>
</dbReference>
<dbReference type="InterPro" id="IPR050266">
    <property type="entry name" value="AB_hydrolase_sf"/>
</dbReference>
<evidence type="ECO:0000313" key="3">
    <source>
        <dbReference type="Proteomes" id="UP000217153"/>
    </source>
</evidence>
<proteinExistence type="predicted"/>
<keyword evidence="3" id="KW-1185">Reference proteome</keyword>
<dbReference type="InterPro" id="IPR029058">
    <property type="entry name" value="AB_hydrolase_fold"/>
</dbReference>
<dbReference type="PANTHER" id="PTHR43798">
    <property type="entry name" value="MONOACYLGLYCEROL LIPASE"/>
    <property type="match status" value="1"/>
</dbReference>
<dbReference type="Pfam" id="PF00561">
    <property type="entry name" value="Abhydrolase_1"/>
    <property type="match status" value="1"/>
</dbReference>
<feature type="domain" description="AB hydrolase-1" evidence="1">
    <location>
        <begin position="26"/>
        <end position="272"/>
    </location>
</feature>
<dbReference type="EMBL" id="CP016768">
    <property type="protein sequence ID" value="ASY09937.2"/>
    <property type="molecule type" value="Genomic_DNA"/>
</dbReference>
<dbReference type="Gene3D" id="3.40.50.1820">
    <property type="entry name" value="alpha/beta hydrolase"/>
    <property type="match status" value="1"/>
</dbReference>
<evidence type="ECO:0000313" key="2">
    <source>
        <dbReference type="EMBL" id="ASY09937.2"/>
    </source>
</evidence>
<name>A0A249JZJ6_9ACTN</name>
<dbReference type="GO" id="GO:0016787">
    <property type="term" value="F:hydrolase activity"/>
    <property type="evidence" value="ECO:0007669"/>
    <property type="project" value="UniProtKB-KW"/>
</dbReference>
<reference evidence="3" key="1">
    <citation type="submission" date="2016-10" db="EMBL/GenBank/DDBJ databases">
        <title>High microdiversification within the ubiquitous acI lineage of Actinobacteria.</title>
        <authorList>
            <person name="Neuenschwander S.M."/>
            <person name="Salcher M."/>
            <person name="Ghai R."/>
            <person name="Pernthaler J."/>
        </authorList>
    </citation>
    <scope>NUCLEOTIDE SEQUENCE [LARGE SCALE GENOMIC DNA]</scope>
</reference>
<gene>
    <name evidence="2" type="ORF">B1s21122_02830</name>
</gene>
<organism evidence="2 3">
    <name type="scientific">Candidatus Nanopelagicus limnae</name>
    <dbReference type="NCBI Taxonomy" id="1884634"/>
    <lineage>
        <taxon>Bacteria</taxon>
        <taxon>Bacillati</taxon>
        <taxon>Actinomycetota</taxon>
        <taxon>Actinomycetes</taxon>
        <taxon>Candidatus Nanopelagicales</taxon>
        <taxon>Candidatus Nanopelagicaceae</taxon>
        <taxon>Candidatus Nanopelagicus</taxon>
    </lineage>
</organism>
<dbReference type="Proteomes" id="UP000217153">
    <property type="component" value="Chromosome"/>
</dbReference>